<dbReference type="SUPFAM" id="SSF69304">
    <property type="entry name" value="Tricorn protease N-terminal domain"/>
    <property type="match status" value="1"/>
</dbReference>
<organism evidence="1 2">
    <name type="scientific">Puia dinghuensis</name>
    <dbReference type="NCBI Taxonomy" id="1792502"/>
    <lineage>
        <taxon>Bacteria</taxon>
        <taxon>Pseudomonadati</taxon>
        <taxon>Bacteroidota</taxon>
        <taxon>Chitinophagia</taxon>
        <taxon>Chitinophagales</taxon>
        <taxon>Chitinophagaceae</taxon>
        <taxon>Puia</taxon>
    </lineage>
</organism>
<evidence type="ECO:0000313" key="1">
    <source>
        <dbReference type="EMBL" id="GGA85688.1"/>
    </source>
</evidence>
<accession>A0A8J2XQP1</accession>
<proteinExistence type="predicted"/>
<evidence type="ECO:0000313" key="2">
    <source>
        <dbReference type="Proteomes" id="UP000607559"/>
    </source>
</evidence>
<reference evidence="1" key="2">
    <citation type="submission" date="2020-09" db="EMBL/GenBank/DDBJ databases">
        <authorList>
            <person name="Sun Q."/>
            <person name="Zhou Y."/>
        </authorList>
    </citation>
    <scope>NUCLEOTIDE SEQUENCE</scope>
    <source>
        <strain evidence="1">CGMCC 1.15448</strain>
    </source>
</reference>
<comment type="caution">
    <text evidence="1">The sequence shown here is derived from an EMBL/GenBank/DDBJ whole genome shotgun (WGS) entry which is preliminary data.</text>
</comment>
<evidence type="ECO:0008006" key="3">
    <source>
        <dbReference type="Google" id="ProtNLM"/>
    </source>
</evidence>
<dbReference type="Proteomes" id="UP000607559">
    <property type="component" value="Unassembled WGS sequence"/>
</dbReference>
<dbReference type="AlphaFoldDB" id="A0A8J2XQP1"/>
<keyword evidence="2" id="KW-1185">Reference proteome</keyword>
<protein>
    <recommendedName>
        <fullName evidence="3">Bacterial surface antigen (D15) domain-containing protein</fullName>
    </recommendedName>
</protein>
<dbReference type="InterPro" id="IPR011042">
    <property type="entry name" value="6-blade_b-propeller_TolB-like"/>
</dbReference>
<dbReference type="Gene3D" id="2.120.10.30">
    <property type="entry name" value="TolB, C-terminal domain"/>
    <property type="match status" value="1"/>
</dbReference>
<sequence>MSTGIYAQVFGGNPPSLKWQQLNTDTARIIFPTGLDSQAQFVAGIVHRLARTTRSTIGPHQRKINVVLQNQTTIANGYVSLAPFRSEFQLTPEQNSFELGSLPWAKMLAIHEYRHVQQYNNFRVGLSGGFYYLFGEGGQAFANSLSVPNWFWEGDAVYQETLVSDQGRGRQPWFFNSYRALWAGDKRYSWMKLRNGSFRDYVPDHYPLGYMLIAYGRERYGDDFWRKVGRDAAAFHGLFYPLQGAVRRYAGVSFNQFRRDAFDYFCLPLQPPAGTAIPTVEAFARARKHFFANEEFPQFLGTDSILYMRSSYKRIPAFVIRDLGSGAETRLRTRSISLDNYFSYRNGRIVYSAYETDPRWGWRDYGVIRLLNLATGEDKRLTVRSRYFAPDISEDGRTIVAVQEATDGSCQLHLLNATDGSLMRPIPNPDGLFYTYPKFYTGDNAIITAVRNRSGEMSLALVDLHDGGTRYLLPFSYQTIGFPSVRADTIWFTASRNDQDRVYGLAGGQLFRVWLPHGDPRTGQYQFQEGPGGQATWNTFTAVGFLADTAGSGSFRLQPIAEGDWVKAPPVQRIDSLEKGPAGLLGHIAPGHYPATTYPLASHLINFHSWRPYINDPDYQLSLVSDNILNTLETQVYGVYNRNEQYKQVGVEATYGGLYPFLDAGWDYTFDRNAFYRIQKVFWNESETRAGFSVPLNWASHLHFTSLQFGSNIIYNQRHYTGLYKDSFNSRGFAYVDPYISFVHQSQQAQQQVAPRMAQILNLSYSNAVTAFEAHQFLASGFLYLPGLAYTHSLLLAAAFQQRDRLGNARFSNNFPFSRGYSAENFYRMWRVSANYQLPLFYPDWGFGNMVYFTRIRANLFYDHTHAMDFYINGATYNGMFRSFGSEVYFDTKWWNQLSLSFGIRYSHLLDPDFEGRGSDQWELILPLNILSQGYSGHAVKPID</sequence>
<gene>
    <name evidence="1" type="ORF">GCM10011511_05900</name>
</gene>
<dbReference type="EMBL" id="BMJC01000001">
    <property type="protein sequence ID" value="GGA85688.1"/>
    <property type="molecule type" value="Genomic_DNA"/>
</dbReference>
<name>A0A8J2XQP1_9BACT</name>
<reference evidence="1" key="1">
    <citation type="journal article" date="2014" name="Int. J. Syst. Evol. Microbiol.">
        <title>Complete genome sequence of Corynebacterium casei LMG S-19264T (=DSM 44701T), isolated from a smear-ripened cheese.</title>
        <authorList>
            <consortium name="US DOE Joint Genome Institute (JGI-PGF)"/>
            <person name="Walter F."/>
            <person name="Albersmeier A."/>
            <person name="Kalinowski J."/>
            <person name="Ruckert C."/>
        </authorList>
    </citation>
    <scope>NUCLEOTIDE SEQUENCE</scope>
    <source>
        <strain evidence="1">CGMCC 1.15448</strain>
    </source>
</reference>